<proteinExistence type="predicted"/>
<accession>A0ABQ8I703</accession>
<reference evidence="1 2" key="1">
    <citation type="submission" date="2021-02" db="EMBL/GenBank/DDBJ databases">
        <title>Plant Genome Project.</title>
        <authorList>
            <person name="Zhang R.-G."/>
        </authorList>
    </citation>
    <scope>NUCLEOTIDE SEQUENCE [LARGE SCALE GENOMIC DNA]</scope>
    <source>
        <tissue evidence="1">Leaves</tissue>
    </source>
</reference>
<comment type="caution">
    <text evidence="1">The sequence shown here is derived from an EMBL/GenBank/DDBJ whole genome shotgun (WGS) entry which is preliminary data.</text>
</comment>
<dbReference type="Proteomes" id="UP000827721">
    <property type="component" value="Unassembled WGS sequence"/>
</dbReference>
<dbReference type="PANTHER" id="PTHR47481:SF22">
    <property type="entry name" value="RETROTRANSPOSON GAG DOMAIN-CONTAINING PROTEIN"/>
    <property type="match status" value="1"/>
</dbReference>
<organism evidence="1 2">
    <name type="scientific">Xanthoceras sorbifolium</name>
    <dbReference type="NCBI Taxonomy" id="99658"/>
    <lineage>
        <taxon>Eukaryota</taxon>
        <taxon>Viridiplantae</taxon>
        <taxon>Streptophyta</taxon>
        <taxon>Embryophyta</taxon>
        <taxon>Tracheophyta</taxon>
        <taxon>Spermatophyta</taxon>
        <taxon>Magnoliopsida</taxon>
        <taxon>eudicotyledons</taxon>
        <taxon>Gunneridae</taxon>
        <taxon>Pentapetalae</taxon>
        <taxon>rosids</taxon>
        <taxon>malvids</taxon>
        <taxon>Sapindales</taxon>
        <taxon>Sapindaceae</taxon>
        <taxon>Xanthoceroideae</taxon>
        <taxon>Xanthoceras</taxon>
    </lineage>
</organism>
<evidence type="ECO:0000313" key="1">
    <source>
        <dbReference type="EMBL" id="KAH7572413.1"/>
    </source>
</evidence>
<evidence type="ECO:0000313" key="2">
    <source>
        <dbReference type="Proteomes" id="UP000827721"/>
    </source>
</evidence>
<keyword evidence="2" id="KW-1185">Reference proteome</keyword>
<dbReference type="EMBL" id="JAFEMO010000004">
    <property type="protein sequence ID" value="KAH7572413.1"/>
    <property type="molecule type" value="Genomic_DNA"/>
</dbReference>
<sequence>MISNPKHMYLWMRQDKLLLFGSEFKEIAAAVRARDTLISFDELHDKLVEHEAFLKRDELRSTGNLGNITANAAPFSSSNNGNHNDNRKKIFQNNRNIQAKTLSFPSKAPIAILS</sequence>
<protein>
    <submittedName>
        <fullName evidence="1">Uncharacterized protein</fullName>
    </submittedName>
</protein>
<gene>
    <name evidence="1" type="ORF">JRO89_XS04G0252900</name>
</gene>
<name>A0ABQ8I703_9ROSI</name>
<dbReference type="PANTHER" id="PTHR47481">
    <property type="match status" value="1"/>
</dbReference>